<dbReference type="InterPro" id="IPR006158">
    <property type="entry name" value="Cobalamin-bd"/>
</dbReference>
<sequence length="445" mass="51692">MKKFILLNSPIFEETTNEKEDYLPPLGLGYIATYLEKSKIDAEIIDCVKEGISKKEVIEFINNSSFDYISANIFTPNYRIVKEIIENININCEIFIGGQVVKSIYQDILKWNVKNKLNIIIGEGELIIPKLVLGMCEQKPEKIENNKFLYRVNKNSKYFPKNISDIFLNRNYLKDEVIINHYNEREVSIITSRGCPFNCTFCGGAVSLNKDSRIRIRNKESIIQEIKELVLRYSNIKSIRILDDLFLRDAKSIDTVKEIFLNFRQLSWRGMAHVRVLKKTLDKIEELKESGCKELFIGIESGSNKIRKKINKIGKIEDILEVAKKILETGIDLKGYFIYGFPGETEEDFKMTFELAKKIKEISLETLGKFRTSVFQFRPYHGTQLYDEIEKLRRSILECEVNNLLNCSETEKGRTQFNLDSGNHSKASDDKLEEYILKTQELTKE</sequence>
<dbReference type="Proteomes" id="UP001214996">
    <property type="component" value="Chromosome"/>
</dbReference>
<proteinExistence type="predicted"/>
<dbReference type="CDD" id="cd01335">
    <property type="entry name" value="Radical_SAM"/>
    <property type="match status" value="1"/>
</dbReference>
<evidence type="ECO:0000313" key="7">
    <source>
        <dbReference type="EMBL" id="WDA43779.1"/>
    </source>
</evidence>
<name>A0AAX3M9W1_FUSNU</name>
<dbReference type="InterPro" id="IPR006638">
    <property type="entry name" value="Elp3/MiaA/NifB-like_rSAM"/>
</dbReference>
<dbReference type="InterPro" id="IPR007197">
    <property type="entry name" value="rSAM"/>
</dbReference>
<accession>A0AAX3M9W1</accession>
<dbReference type="SUPFAM" id="SSF102114">
    <property type="entry name" value="Radical SAM enzymes"/>
    <property type="match status" value="1"/>
</dbReference>
<evidence type="ECO:0000313" key="8">
    <source>
        <dbReference type="Proteomes" id="UP001214996"/>
    </source>
</evidence>
<dbReference type="Gene3D" id="3.40.50.280">
    <property type="entry name" value="Cobalamin-binding domain"/>
    <property type="match status" value="1"/>
</dbReference>
<evidence type="ECO:0000256" key="5">
    <source>
        <dbReference type="ARBA" id="ARBA00023014"/>
    </source>
</evidence>
<dbReference type="GO" id="GO:0003824">
    <property type="term" value="F:catalytic activity"/>
    <property type="evidence" value="ECO:0007669"/>
    <property type="project" value="InterPro"/>
</dbReference>
<dbReference type="SMART" id="SM00729">
    <property type="entry name" value="Elp3"/>
    <property type="match status" value="1"/>
</dbReference>
<dbReference type="SFLD" id="SFLDG01123">
    <property type="entry name" value="methyltransferase_(Class_B)"/>
    <property type="match status" value="1"/>
</dbReference>
<dbReference type="SFLD" id="SFLDS00029">
    <property type="entry name" value="Radical_SAM"/>
    <property type="match status" value="1"/>
</dbReference>
<feature type="domain" description="Radical SAM core" evidence="6">
    <location>
        <begin position="181"/>
        <end position="414"/>
    </location>
</feature>
<comment type="cofactor">
    <cofactor evidence="1">
        <name>[4Fe-4S] cluster</name>
        <dbReference type="ChEBI" id="CHEBI:49883"/>
    </cofactor>
</comment>
<evidence type="ECO:0000259" key="6">
    <source>
        <dbReference type="PROSITE" id="PS51918"/>
    </source>
</evidence>
<dbReference type="Pfam" id="PF04055">
    <property type="entry name" value="Radical_SAM"/>
    <property type="match status" value="1"/>
</dbReference>
<dbReference type="Gene3D" id="3.80.30.20">
    <property type="entry name" value="tm_1862 like domain"/>
    <property type="match status" value="1"/>
</dbReference>
<protein>
    <submittedName>
        <fullName evidence="7">Radical SAM protein</fullName>
    </submittedName>
</protein>
<gene>
    <name evidence="7" type="ORF">PSR69_08855</name>
</gene>
<keyword evidence="5" id="KW-0411">Iron-sulfur</keyword>
<dbReference type="AlphaFoldDB" id="A0AAX3M9W1"/>
<dbReference type="PANTHER" id="PTHR43409">
    <property type="entry name" value="ANAEROBIC MAGNESIUM-PROTOPORPHYRIN IX MONOMETHYL ESTER CYCLASE-RELATED"/>
    <property type="match status" value="1"/>
</dbReference>
<dbReference type="EMBL" id="CP117525">
    <property type="protein sequence ID" value="WDA43779.1"/>
    <property type="molecule type" value="Genomic_DNA"/>
</dbReference>
<reference evidence="7" key="1">
    <citation type="submission" date="2023-02" db="EMBL/GenBank/DDBJ databases">
        <title>Pan-genomic study of Fusobacterium nucleatum reveals the distribution of pathogenic genes and functional clusters at subspecies and strain levels.</title>
        <authorList>
            <person name="Feng Q."/>
            <person name="Sun T."/>
        </authorList>
    </citation>
    <scope>NUCLEOTIDE SEQUENCE</scope>
    <source>
        <strain evidence="7">FNV</strain>
    </source>
</reference>
<dbReference type="InterPro" id="IPR034466">
    <property type="entry name" value="Methyltransferase_Class_B"/>
</dbReference>
<keyword evidence="2" id="KW-0949">S-adenosyl-L-methionine</keyword>
<evidence type="ECO:0000256" key="4">
    <source>
        <dbReference type="ARBA" id="ARBA00023004"/>
    </source>
</evidence>
<dbReference type="GO" id="GO:0051539">
    <property type="term" value="F:4 iron, 4 sulfur cluster binding"/>
    <property type="evidence" value="ECO:0007669"/>
    <property type="project" value="UniProtKB-KW"/>
</dbReference>
<dbReference type="PROSITE" id="PS51918">
    <property type="entry name" value="RADICAL_SAM"/>
    <property type="match status" value="1"/>
</dbReference>
<evidence type="ECO:0000256" key="2">
    <source>
        <dbReference type="ARBA" id="ARBA00022691"/>
    </source>
</evidence>
<evidence type="ECO:0000256" key="1">
    <source>
        <dbReference type="ARBA" id="ARBA00001966"/>
    </source>
</evidence>
<dbReference type="Pfam" id="PF02310">
    <property type="entry name" value="B12-binding"/>
    <property type="match status" value="1"/>
</dbReference>
<dbReference type="InterPro" id="IPR023404">
    <property type="entry name" value="rSAM_horseshoe"/>
</dbReference>
<organism evidence="7 8">
    <name type="scientific">Fusobacterium nucleatum</name>
    <dbReference type="NCBI Taxonomy" id="851"/>
    <lineage>
        <taxon>Bacteria</taxon>
        <taxon>Fusobacteriati</taxon>
        <taxon>Fusobacteriota</taxon>
        <taxon>Fusobacteriia</taxon>
        <taxon>Fusobacteriales</taxon>
        <taxon>Fusobacteriaceae</taxon>
        <taxon>Fusobacterium</taxon>
    </lineage>
</organism>
<dbReference type="RefSeq" id="WP_273833256.1">
    <property type="nucleotide sequence ID" value="NZ_CP117525.1"/>
</dbReference>
<dbReference type="GO" id="GO:0046872">
    <property type="term" value="F:metal ion binding"/>
    <property type="evidence" value="ECO:0007669"/>
    <property type="project" value="UniProtKB-KW"/>
</dbReference>
<dbReference type="GO" id="GO:0031419">
    <property type="term" value="F:cobalamin binding"/>
    <property type="evidence" value="ECO:0007669"/>
    <property type="project" value="InterPro"/>
</dbReference>
<keyword evidence="3" id="KW-0479">Metal-binding</keyword>
<dbReference type="SFLD" id="SFLDG01082">
    <property type="entry name" value="B12-binding_domain_containing"/>
    <property type="match status" value="1"/>
</dbReference>
<keyword evidence="4" id="KW-0408">Iron</keyword>
<dbReference type="InterPro" id="IPR058240">
    <property type="entry name" value="rSAM_sf"/>
</dbReference>
<evidence type="ECO:0000256" key="3">
    <source>
        <dbReference type="ARBA" id="ARBA00022723"/>
    </source>
</evidence>
<dbReference type="InterPro" id="IPR051198">
    <property type="entry name" value="BchE-like"/>
</dbReference>